<protein>
    <recommendedName>
        <fullName evidence="9">Pyroglutamyl-peptidase I</fullName>
        <ecNumber evidence="9">3.4.19.3</ecNumber>
    </recommendedName>
</protein>
<dbReference type="NCBIfam" id="NF009676">
    <property type="entry name" value="PRK13197.1"/>
    <property type="match status" value="1"/>
</dbReference>
<evidence type="ECO:0000256" key="7">
    <source>
        <dbReference type="ARBA" id="ARBA00022801"/>
    </source>
</evidence>
<evidence type="ECO:0000256" key="6">
    <source>
        <dbReference type="ARBA" id="ARBA00022670"/>
    </source>
</evidence>
<dbReference type="EMBL" id="DVGD01000253">
    <property type="protein sequence ID" value="HIR10291.1"/>
    <property type="molecule type" value="Genomic_DNA"/>
</dbReference>
<dbReference type="PANTHER" id="PTHR23402:SF1">
    <property type="entry name" value="PYROGLUTAMYL-PEPTIDASE I"/>
    <property type="match status" value="1"/>
</dbReference>
<evidence type="ECO:0000256" key="5">
    <source>
        <dbReference type="ARBA" id="ARBA00022490"/>
    </source>
</evidence>
<dbReference type="InterPro" id="IPR033694">
    <property type="entry name" value="PGPEP1_Cys_AS"/>
</dbReference>
<evidence type="ECO:0000256" key="1">
    <source>
        <dbReference type="ARBA" id="ARBA00001770"/>
    </source>
</evidence>
<evidence type="ECO:0000256" key="8">
    <source>
        <dbReference type="ARBA" id="ARBA00022807"/>
    </source>
</evidence>
<dbReference type="InterPro" id="IPR036440">
    <property type="entry name" value="Peptidase_C15-like_sf"/>
</dbReference>
<comment type="function">
    <text evidence="2">Removes 5-oxoproline from various penultimate amino acid residues except L-proline.</text>
</comment>
<keyword evidence="5" id="KW-0963">Cytoplasm</keyword>
<dbReference type="CDD" id="cd00501">
    <property type="entry name" value="Peptidase_C15"/>
    <property type="match status" value="1"/>
</dbReference>
<evidence type="ECO:0000313" key="11">
    <source>
        <dbReference type="Proteomes" id="UP000824258"/>
    </source>
</evidence>
<name>A0A9D1A8K2_9FIRM</name>
<comment type="caution">
    <text evidence="10">The sequence shown here is derived from an EMBL/GenBank/DDBJ whole genome shotgun (WGS) entry which is preliminary data.</text>
</comment>
<dbReference type="PRINTS" id="PR00706">
    <property type="entry name" value="PYROGLUPTASE"/>
</dbReference>
<dbReference type="GO" id="GO:0016920">
    <property type="term" value="F:pyroglutamyl-peptidase activity"/>
    <property type="evidence" value="ECO:0007669"/>
    <property type="project" value="UniProtKB-EC"/>
</dbReference>
<dbReference type="SUPFAM" id="SSF53182">
    <property type="entry name" value="Pyrrolidone carboxyl peptidase (pyroglutamate aminopeptidase)"/>
    <property type="match status" value="1"/>
</dbReference>
<evidence type="ECO:0000313" key="10">
    <source>
        <dbReference type="EMBL" id="HIR10291.1"/>
    </source>
</evidence>
<dbReference type="PANTHER" id="PTHR23402">
    <property type="entry name" value="PROTEASE FAMILY C15 PYROGLUTAMYL-PEPTIDASE I-RELATED"/>
    <property type="match status" value="1"/>
</dbReference>
<keyword evidence="7 10" id="KW-0378">Hydrolase</keyword>
<reference evidence="10" key="2">
    <citation type="journal article" date="2021" name="PeerJ">
        <title>Extensive microbial diversity within the chicken gut microbiome revealed by metagenomics and culture.</title>
        <authorList>
            <person name="Gilroy R."/>
            <person name="Ravi A."/>
            <person name="Getino M."/>
            <person name="Pursley I."/>
            <person name="Horton D.L."/>
            <person name="Alikhan N.F."/>
            <person name="Baker D."/>
            <person name="Gharbi K."/>
            <person name="Hall N."/>
            <person name="Watson M."/>
            <person name="Adriaenssens E.M."/>
            <person name="Foster-Nyarko E."/>
            <person name="Jarju S."/>
            <person name="Secka A."/>
            <person name="Antonio M."/>
            <person name="Oren A."/>
            <person name="Chaudhuri R.R."/>
            <person name="La Ragione R."/>
            <person name="Hildebrand F."/>
            <person name="Pallen M.J."/>
        </authorList>
    </citation>
    <scope>NUCLEOTIDE SEQUENCE</scope>
    <source>
        <strain evidence="10">ChiHjej9B8-7071</strain>
    </source>
</reference>
<dbReference type="PROSITE" id="PS01334">
    <property type="entry name" value="PYRASE_CYS"/>
    <property type="match status" value="1"/>
</dbReference>
<dbReference type="FunFam" id="3.40.630.20:FF:000001">
    <property type="entry name" value="Pyrrolidone-carboxylate peptidase"/>
    <property type="match status" value="1"/>
</dbReference>
<dbReference type="NCBIfam" id="TIGR00504">
    <property type="entry name" value="pyro_pdase"/>
    <property type="match status" value="1"/>
</dbReference>
<sequence length="205" mass="21674">MKKVLVTGFAPFGAETVNPSYEAVKLLPNRILDAAIVKAEIPVVFGQCGQVLAQLMAAEHPDLVLMVGQAGGRSAMEVERVAINCQDCPPDYPDNTGAAPVDAAIIPGGPAAYFATLPIKAMVARMLSQDIPARISNTAGTYVCNDLMYRLLHLLATAYPGVKGGFIHVPYATSQRHPALPSMPLGEIARGLQCAIEAMLLPPEP</sequence>
<dbReference type="Proteomes" id="UP000824258">
    <property type="component" value="Unassembled WGS sequence"/>
</dbReference>
<dbReference type="EC" id="3.4.19.3" evidence="9"/>
<accession>A0A9D1A8K2</accession>
<dbReference type="GO" id="GO:0006508">
    <property type="term" value="P:proteolysis"/>
    <property type="evidence" value="ECO:0007669"/>
    <property type="project" value="UniProtKB-KW"/>
</dbReference>
<evidence type="ECO:0000256" key="4">
    <source>
        <dbReference type="ARBA" id="ARBA00006641"/>
    </source>
</evidence>
<keyword evidence="6" id="KW-0645">Protease</keyword>
<dbReference type="Gene3D" id="3.40.630.20">
    <property type="entry name" value="Peptidase C15, pyroglutamyl peptidase I-like"/>
    <property type="match status" value="1"/>
</dbReference>
<comment type="similarity">
    <text evidence="4">Belongs to the peptidase C15 family.</text>
</comment>
<dbReference type="GO" id="GO:0005829">
    <property type="term" value="C:cytosol"/>
    <property type="evidence" value="ECO:0007669"/>
    <property type="project" value="InterPro"/>
</dbReference>
<reference evidence="10" key="1">
    <citation type="submission" date="2020-10" db="EMBL/GenBank/DDBJ databases">
        <authorList>
            <person name="Gilroy R."/>
        </authorList>
    </citation>
    <scope>NUCLEOTIDE SEQUENCE</scope>
    <source>
        <strain evidence="10">ChiHjej9B8-7071</strain>
    </source>
</reference>
<dbReference type="PIRSF" id="PIRSF015592">
    <property type="entry name" value="Prld-crbxl_pptds"/>
    <property type="match status" value="1"/>
</dbReference>
<keyword evidence="8" id="KW-0788">Thiol protease</keyword>
<feature type="active site" evidence="9">
    <location>
        <position position="144"/>
    </location>
</feature>
<dbReference type="AlphaFoldDB" id="A0A9D1A8K2"/>
<dbReference type="InterPro" id="IPR016125">
    <property type="entry name" value="Peptidase_C15-like"/>
</dbReference>
<proteinExistence type="inferred from homology"/>
<evidence type="ECO:0000256" key="2">
    <source>
        <dbReference type="ARBA" id="ARBA00002280"/>
    </source>
</evidence>
<comment type="subcellular location">
    <subcellularLocation>
        <location evidence="3">Cytoplasm</location>
    </subcellularLocation>
</comment>
<organism evidence="10 11">
    <name type="scientific">Candidatus Avoscillospira stercoripullorum</name>
    <dbReference type="NCBI Taxonomy" id="2840709"/>
    <lineage>
        <taxon>Bacteria</taxon>
        <taxon>Bacillati</taxon>
        <taxon>Bacillota</taxon>
        <taxon>Clostridia</taxon>
        <taxon>Eubacteriales</taxon>
        <taxon>Oscillospiraceae</taxon>
        <taxon>Oscillospiraceae incertae sedis</taxon>
        <taxon>Candidatus Avoscillospira</taxon>
    </lineage>
</organism>
<comment type="catalytic activity">
    <reaction evidence="1 9">
        <text>Release of an N-terminal pyroglutamyl group from a polypeptide, the second amino acid generally not being Pro.</text>
        <dbReference type="EC" id="3.4.19.3"/>
    </reaction>
</comment>
<gene>
    <name evidence="10" type="primary">pcp</name>
    <name evidence="10" type="ORF">IAA70_07790</name>
</gene>
<dbReference type="Pfam" id="PF01470">
    <property type="entry name" value="Peptidase_C15"/>
    <property type="match status" value="1"/>
</dbReference>
<dbReference type="InterPro" id="IPR029762">
    <property type="entry name" value="PGP-I_bact-type"/>
</dbReference>
<dbReference type="InterPro" id="IPR000816">
    <property type="entry name" value="Peptidase_C15"/>
</dbReference>
<evidence type="ECO:0000256" key="3">
    <source>
        <dbReference type="ARBA" id="ARBA00004496"/>
    </source>
</evidence>
<evidence type="ECO:0000256" key="9">
    <source>
        <dbReference type="PROSITE-ProRule" id="PRU10077"/>
    </source>
</evidence>